<evidence type="ECO:0000256" key="10">
    <source>
        <dbReference type="RuleBase" id="RU003956"/>
    </source>
</evidence>
<sequence>MRIAESAMQRLVEGLHHFQSEIFGSQRALFERLALGQRPETMFITCADSRIDPNLLTQTAPGELFIMRNAGNFVPPYNPNSGEAATIEFAVAVIGVRDIVVCGHSHCGAVQAILDPPSPEKFPALTNWLSNAESTRRILRDKYPEADPRRLLNVAVQENVLMQLENLRTHPVVASGLAQGKLNLHGWVYKFETGEVFGYDPQTRQFSALTLHRDVSGAATPARSV</sequence>
<keyword evidence="12" id="KW-1185">Reference proteome</keyword>
<organism evidence="11 12">
    <name type="scientific">Methylocystis echinoides</name>
    <dbReference type="NCBI Taxonomy" id="29468"/>
    <lineage>
        <taxon>Bacteria</taxon>
        <taxon>Pseudomonadati</taxon>
        <taxon>Pseudomonadota</taxon>
        <taxon>Alphaproteobacteria</taxon>
        <taxon>Hyphomicrobiales</taxon>
        <taxon>Methylocystaceae</taxon>
        <taxon>Methylocystis</taxon>
    </lineage>
</organism>
<dbReference type="GO" id="GO:0015976">
    <property type="term" value="P:carbon utilization"/>
    <property type="evidence" value="ECO:0007669"/>
    <property type="project" value="InterPro"/>
</dbReference>
<dbReference type="PANTHER" id="PTHR11002">
    <property type="entry name" value="CARBONIC ANHYDRASE"/>
    <property type="match status" value="1"/>
</dbReference>
<comment type="cofactor">
    <cofactor evidence="9">
        <name>Zn(2+)</name>
        <dbReference type="ChEBI" id="CHEBI:29105"/>
    </cofactor>
    <text evidence="9">Binds 1 zinc ion per subunit.</text>
</comment>
<feature type="binding site" evidence="9">
    <location>
        <position position="48"/>
    </location>
    <ligand>
        <name>Zn(2+)</name>
        <dbReference type="ChEBI" id="CHEBI:29105"/>
    </ligand>
</feature>
<dbReference type="EC" id="4.2.1.1" evidence="2 10"/>
<dbReference type="GO" id="GO:0008270">
    <property type="term" value="F:zinc ion binding"/>
    <property type="evidence" value="ECO:0007669"/>
    <property type="project" value="UniProtKB-UniRule"/>
</dbReference>
<gene>
    <name evidence="11" type="ORF">LMG27198_23660</name>
</gene>
<evidence type="ECO:0000256" key="6">
    <source>
        <dbReference type="ARBA" id="ARBA00023239"/>
    </source>
</evidence>
<evidence type="ECO:0000256" key="1">
    <source>
        <dbReference type="ARBA" id="ARBA00006217"/>
    </source>
</evidence>
<evidence type="ECO:0000256" key="5">
    <source>
        <dbReference type="ARBA" id="ARBA00022833"/>
    </source>
</evidence>
<comment type="caution">
    <text evidence="11">The sequence shown here is derived from an EMBL/GenBank/DDBJ whole genome shotgun (WGS) entry which is preliminary data.</text>
</comment>
<feature type="binding site" evidence="9">
    <location>
        <position position="107"/>
    </location>
    <ligand>
        <name>Zn(2+)</name>
        <dbReference type="ChEBI" id="CHEBI:29105"/>
    </ligand>
</feature>
<proteinExistence type="inferred from homology"/>
<keyword evidence="5 9" id="KW-0862">Zinc</keyword>
<dbReference type="Pfam" id="PF00484">
    <property type="entry name" value="Pro_CA"/>
    <property type="match status" value="1"/>
</dbReference>
<dbReference type="SUPFAM" id="SSF53056">
    <property type="entry name" value="beta-carbonic anhydrase, cab"/>
    <property type="match status" value="1"/>
</dbReference>
<dbReference type="Gene3D" id="3.40.1050.10">
    <property type="entry name" value="Carbonic anhydrase"/>
    <property type="match status" value="1"/>
</dbReference>
<dbReference type="SMART" id="SM00947">
    <property type="entry name" value="Pro_CA"/>
    <property type="match status" value="1"/>
</dbReference>
<name>A0A9W6GUQ0_9HYPH</name>
<dbReference type="RefSeq" id="WP_281803148.1">
    <property type="nucleotide sequence ID" value="NZ_BSEC01000001.1"/>
</dbReference>
<dbReference type="Proteomes" id="UP001144323">
    <property type="component" value="Unassembled WGS sequence"/>
</dbReference>
<reference evidence="11" key="1">
    <citation type="journal article" date="2023" name="Int. J. Syst. Evol. Microbiol.">
        <title>Methylocystis iwaonis sp. nov., a type II methane-oxidizing bacterium from surface soil of a rice paddy field in Japan, and emended description of the genus Methylocystis (ex Whittenbury et al. 1970) Bowman et al. 1993.</title>
        <authorList>
            <person name="Kaise H."/>
            <person name="Sawadogo J.B."/>
            <person name="Alam M.S."/>
            <person name="Ueno C."/>
            <person name="Dianou D."/>
            <person name="Shinjo R."/>
            <person name="Asakawa S."/>
        </authorList>
    </citation>
    <scope>NUCLEOTIDE SEQUENCE</scope>
    <source>
        <strain evidence="11">LMG27198</strain>
    </source>
</reference>
<dbReference type="InterPro" id="IPR015892">
    <property type="entry name" value="Carbonic_anhydrase_CS"/>
</dbReference>
<keyword evidence="4 9" id="KW-0479">Metal-binding</keyword>
<evidence type="ECO:0000256" key="9">
    <source>
        <dbReference type="PIRSR" id="PIRSR601765-1"/>
    </source>
</evidence>
<comment type="catalytic activity">
    <reaction evidence="8 10">
        <text>hydrogencarbonate + H(+) = CO2 + H2O</text>
        <dbReference type="Rhea" id="RHEA:10748"/>
        <dbReference type="ChEBI" id="CHEBI:15377"/>
        <dbReference type="ChEBI" id="CHEBI:15378"/>
        <dbReference type="ChEBI" id="CHEBI:16526"/>
        <dbReference type="ChEBI" id="CHEBI:17544"/>
        <dbReference type="EC" id="4.2.1.1"/>
    </reaction>
</comment>
<dbReference type="EMBL" id="BSEC01000001">
    <property type="protein sequence ID" value="GLI93374.1"/>
    <property type="molecule type" value="Genomic_DNA"/>
</dbReference>
<keyword evidence="6 10" id="KW-0456">Lyase</keyword>
<dbReference type="InterPro" id="IPR036874">
    <property type="entry name" value="Carbonic_anhydrase_sf"/>
</dbReference>
<protein>
    <recommendedName>
        <fullName evidence="3 10">Carbonic anhydrase</fullName>
        <ecNumber evidence="2 10">4.2.1.1</ecNumber>
    </recommendedName>
    <alternativeName>
        <fullName evidence="7 10">Carbonate dehydratase</fullName>
    </alternativeName>
</protein>
<evidence type="ECO:0000256" key="4">
    <source>
        <dbReference type="ARBA" id="ARBA00022723"/>
    </source>
</evidence>
<feature type="binding site" evidence="9">
    <location>
        <position position="46"/>
    </location>
    <ligand>
        <name>Zn(2+)</name>
        <dbReference type="ChEBI" id="CHEBI:29105"/>
    </ligand>
</feature>
<dbReference type="GO" id="GO:0004089">
    <property type="term" value="F:carbonate dehydratase activity"/>
    <property type="evidence" value="ECO:0007669"/>
    <property type="project" value="UniProtKB-UniRule"/>
</dbReference>
<dbReference type="FunFam" id="3.40.1050.10:FF:000003">
    <property type="entry name" value="Carbonic anhydrase"/>
    <property type="match status" value="1"/>
</dbReference>
<dbReference type="InterPro" id="IPR045066">
    <property type="entry name" value="Beta_CA_cladeB"/>
</dbReference>
<dbReference type="PANTHER" id="PTHR11002:SF76">
    <property type="entry name" value="CARBONIC ANHYDRASE"/>
    <property type="match status" value="1"/>
</dbReference>
<dbReference type="CDD" id="cd00884">
    <property type="entry name" value="beta_CA_cladeB"/>
    <property type="match status" value="1"/>
</dbReference>
<evidence type="ECO:0000313" key="12">
    <source>
        <dbReference type="Proteomes" id="UP001144323"/>
    </source>
</evidence>
<dbReference type="PROSITE" id="PS00704">
    <property type="entry name" value="PROK_CO2_ANHYDRASE_1"/>
    <property type="match status" value="1"/>
</dbReference>
<dbReference type="InterPro" id="IPR001765">
    <property type="entry name" value="Carbonic_anhydrase"/>
</dbReference>
<evidence type="ECO:0000256" key="7">
    <source>
        <dbReference type="ARBA" id="ARBA00031969"/>
    </source>
</evidence>
<dbReference type="PROSITE" id="PS00705">
    <property type="entry name" value="PROK_CO2_ANHYDRASE_2"/>
    <property type="match status" value="1"/>
</dbReference>
<evidence type="ECO:0000256" key="3">
    <source>
        <dbReference type="ARBA" id="ARBA00014628"/>
    </source>
</evidence>
<evidence type="ECO:0000256" key="2">
    <source>
        <dbReference type="ARBA" id="ARBA00012925"/>
    </source>
</evidence>
<dbReference type="AlphaFoldDB" id="A0A9W6GUQ0"/>
<comment type="function">
    <text evidence="10">Reversible hydration of carbon dioxide.</text>
</comment>
<comment type="similarity">
    <text evidence="1 10">Belongs to the beta-class carbonic anhydrase family.</text>
</comment>
<evidence type="ECO:0000256" key="8">
    <source>
        <dbReference type="ARBA" id="ARBA00048348"/>
    </source>
</evidence>
<evidence type="ECO:0000313" key="11">
    <source>
        <dbReference type="EMBL" id="GLI93374.1"/>
    </source>
</evidence>
<accession>A0A9W6GUQ0</accession>
<feature type="binding site" evidence="9">
    <location>
        <position position="104"/>
    </location>
    <ligand>
        <name>Zn(2+)</name>
        <dbReference type="ChEBI" id="CHEBI:29105"/>
    </ligand>
</feature>